<protein>
    <submittedName>
        <fullName evidence="1">Uncharacterized protein</fullName>
    </submittedName>
</protein>
<comment type="caution">
    <text evidence="1">The sequence shown here is derived from an EMBL/GenBank/DDBJ whole genome shotgun (WGS) entry which is preliminary data.</text>
</comment>
<sequence length="66" mass="6974">MTRLCTCSHIVARSVQLSSLVPAPRAVSAALRAIPFHFFLVSAPRAGISAPRAEDCRPCSPVLTLG</sequence>
<dbReference type="Proteomes" id="UP000265520">
    <property type="component" value="Unassembled WGS sequence"/>
</dbReference>
<dbReference type="AlphaFoldDB" id="A0A392SHU7"/>
<reference evidence="1 2" key="1">
    <citation type="journal article" date="2018" name="Front. Plant Sci.">
        <title>Red Clover (Trifolium pratense) and Zigzag Clover (T. medium) - A Picture of Genomic Similarities and Differences.</title>
        <authorList>
            <person name="Dluhosova J."/>
            <person name="Istvanek J."/>
            <person name="Nedelnik J."/>
            <person name="Repkova J."/>
        </authorList>
    </citation>
    <scope>NUCLEOTIDE SEQUENCE [LARGE SCALE GENOMIC DNA]</scope>
    <source>
        <strain evidence="2">cv. 10/8</strain>
        <tissue evidence="1">Leaf</tissue>
    </source>
</reference>
<dbReference type="EMBL" id="LXQA010372428">
    <property type="protein sequence ID" value="MCI47436.1"/>
    <property type="molecule type" value="Genomic_DNA"/>
</dbReference>
<evidence type="ECO:0000313" key="1">
    <source>
        <dbReference type="EMBL" id="MCI47436.1"/>
    </source>
</evidence>
<keyword evidence="2" id="KW-1185">Reference proteome</keyword>
<evidence type="ECO:0000313" key="2">
    <source>
        <dbReference type="Proteomes" id="UP000265520"/>
    </source>
</evidence>
<accession>A0A392SHU7</accession>
<proteinExistence type="predicted"/>
<name>A0A392SHU7_9FABA</name>
<organism evidence="1 2">
    <name type="scientific">Trifolium medium</name>
    <dbReference type="NCBI Taxonomy" id="97028"/>
    <lineage>
        <taxon>Eukaryota</taxon>
        <taxon>Viridiplantae</taxon>
        <taxon>Streptophyta</taxon>
        <taxon>Embryophyta</taxon>
        <taxon>Tracheophyta</taxon>
        <taxon>Spermatophyta</taxon>
        <taxon>Magnoliopsida</taxon>
        <taxon>eudicotyledons</taxon>
        <taxon>Gunneridae</taxon>
        <taxon>Pentapetalae</taxon>
        <taxon>rosids</taxon>
        <taxon>fabids</taxon>
        <taxon>Fabales</taxon>
        <taxon>Fabaceae</taxon>
        <taxon>Papilionoideae</taxon>
        <taxon>50 kb inversion clade</taxon>
        <taxon>NPAAA clade</taxon>
        <taxon>Hologalegina</taxon>
        <taxon>IRL clade</taxon>
        <taxon>Trifolieae</taxon>
        <taxon>Trifolium</taxon>
    </lineage>
</organism>